<evidence type="ECO:0000313" key="3">
    <source>
        <dbReference type="Proteomes" id="UP001501081"/>
    </source>
</evidence>
<evidence type="ECO:0000313" key="2">
    <source>
        <dbReference type="EMBL" id="GAA3982531.1"/>
    </source>
</evidence>
<dbReference type="Gene3D" id="1.20.120.330">
    <property type="entry name" value="Nucleotidyltransferases domain 2"/>
    <property type="match status" value="1"/>
</dbReference>
<dbReference type="EMBL" id="BAABAK010000020">
    <property type="protein sequence ID" value="GAA3982531.1"/>
    <property type="molecule type" value="Genomic_DNA"/>
</dbReference>
<evidence type="ECO:0000259" key="1">
    <source>
        <dbReference type="PROSITE" id="PS50910"/>
    </source>
</evidence>
<dbReference type="Proteomes" id="UP001501081">
    <property type="component" value="Unassembled WGS sequence"/>
</dbReference>
<dbReference type="PROSITE" id="PS50910">
    <property type="entry name" value="HEPN"/>
    <property type="match status" value="1"/>
</dbReference>
<feature type="domain" description="HEPN" evidence="1">
    <location>
        <begin position="24"/>
        <end position="144"/>
    </location>
</feature>
<dbReference type="RefSeq" id="WP_344769617.1">
    <property type="nucleotide sequence ID" value="NZ_BAABAK010000020.1"/>
</dbReference>
<organism evidence="2 3">
    <name type="scientific">Pedobacter ginsengiterrae</name>
    <dbReference type="NCBI Taxonomy" id="871696"/>
    <lineage>
        <taxon>Bacteria</taxon>
        <taxon>Pseudomonadati</taxon>
        <taxon>Bacteroidota</taxon>
        <taxon>Sphingobacteriia</taxon>
        <taxon>Sphingobacteriales</taxon>
        <taxon>Sphingobacteriaceae</taxon>
        <taxon>Pedobacter</taxon>
    </lineage>
</organism>
<keyword evidence="3" id="KW-1185">Reference proteome</keyword>
<protein>
    <recommendedName>
        <fullName evidence="1">HEPN domain-containing protein</fullName>
    </recommendedName>
</protein>
<sequence length="150" mass="18254">MLPERSDLLTKITEDALRVFNLEMEKVSSFFYGAEVYFKENKLNMAAFMLHQTCEQLYRLIILIFRRKDFKSHQLQLLRKEAAFYYPQIYNIFHIKETKELKWITLLQDSYLGVRYQDDYFIKPKNCIFLKEKIEEMLLIIKTELFQTLV</sequence>
<reference evidence="3" key="1">
    <citation type="journal article" date="2019" name="Int. J. Syst. Evol. Microbiol.">
        <title>The Global Catalogue of Microorganisms (GCM) 10K type strain sequencing project: providing services to taxonomists for standard genome sequencing and annotation.</title>
        <authorList>
            <consortium name="The Broad Institute Genomics Platform"/>
            <consortium name="The Broad Institute Genome Sequencing Center for Infectious Disease"/>
            <person name="Wu L."/>
            <person name="Ma J."/>
        </authorList>
    </citation>
    <scope>NUCLEOTIDE SEQUENCE [LARGE SCALE GENOMIC DNA]</scope>
    <source>
        <strain evidence="3">JCM 17338</strain>
    </source>
</reference>
<name>A0ABP7QHT8_9SPHI</name>
<dbReference type="SUPFAM" id="SSF81593">
    <property type="entry name" value="Nucleotidyltransferase substrate binding subunit/domain"/>
    <property type="match status" value="1"/>
</dbReference>
<accession>A0ABP7QHT8</accession>
<dbReference type="InterPro" id="IPR007842">
    <property type="entry name" value="HEPN_dom"/>
</dbReference>
<proteinExistence type="predicted"/>
<comment type="caution">
    <text evidence="2">The sequence shown here is derived from an EMBL/GenBank/DDBJ whole genome shotgun (WGS) entry which is preliminary data.</text>
</comment>
<gene>
    <name evidence="2" type="ORF">GCM10022246_38130</name>
</gene>